<evidence type="ECO:0000313" key="2">
    <source>
        <dbReference type="Proteomes" id="UP001500755"/>
    </source>
</evidence>
<comment type="caution">
    <text evidence="1">The sequence shown here is derived from an EMBL/GenBank/DDBJ whole genome shotgun (WGS) entry which is preliminary data.</text>
</comment>
<evidence type="ECO:0000313" key="1">
    <source>
        <dbReference type="EMBL" id="GAA1998795.1"/>
    </source>
</evidence>
<organism evidence="1 2">
    <name type="scientific">Brevibacterium samyangense</name>
    <dbReference type="NCBI Taxonomy" id="366888"/>
    <lineage>
        <taxon>Bacteria</taxon>
        <taxon>Bacillati</taxon>
        <taxon>Actinomycetota</taxon>
        <taxon>Actinomycetes</taxon>
        <taxon>Micrococcales</taxon>
        <taxon>Brevibacteriaceae</taxon>
        <taxon>Brevibacterium</taxon>
    </lineage>
</organism>
<protein>
    <submittedName>
        <fullName evidence="1">Uncharacterized protein</fullName>
    </submittedName>
</protein>
<gene>
    <name evidence="1" type="ORF">GCM10009755_02690</name>
</gene>
<keyword evidence="2" id="KW-1185">Reference proteome</keyword>
<proteinExistence type="predicted"/>
<name>A0ABP5EJQ8_9MICO</name>
<reference evidence="2" key="1">
    <citation type="journal article" date="2019" name="Int. J. Syst. Evol. Microbiol.">
        <title>The Global Catalogue of Microorganisms (GCM) 10K type strain sequencing project: providing services to taxonomists for standard genome sequencing and annotation.</title>
        <authorList>
            <consortium name="The Broad Institute Genomics Platform"/>
            <consortium name="The Broad Institute Genome Sequencing Center for Infectious Disease"/>
            <person name="Wu L."/>
            <person name="Ma J."/>
        </authorList>
    </citation>
    <scope>NUCLEOTIDE SEQUENCE [LARGE SCALE GENOMIC DNA]</scope>
    <source>
        <strain evidence="2">JCM 14546</strain>
    </source>
</reference>
<sequence length="141" mass="14407">MAGVGLASGLGGLGSSLGLFTLGPVGAAAVVGGGTAAGLWGLGNLGVDAYDHAEEWNENVDDWGRGANQWMSEKGGAVGDWAGDIVEEQADLHGNEFLGYRDAVDTVLGFADEQGNVDQTFQNPVTNNMITPEKLATLQGG</sequence>
<dbReference type="EMBL" id="BAAANO010000004">
    <property type="protein sequence ID" value="GAA1998795.1"/>
    <property type="molecule type" value="Genomic_DNA"/>
</dbReference>
<accession>A0ABP5EJQ8</accession>
<dbReference type="Proteomes" id="UP001500755">
    <property type="component" value="Unassembled WGS sequence"/>
</dbReference>